<dbReference type="Pfam" id="PF00577">
    <property type="entry name" value="Usher"/>
    <property type="match status" value="1"/>
</dbReference>
<dbReference type="GO" id="GO:0009279">
    <property type="term" value="C:cell outer membrane"/>
    <property type="evidence" value="ECO:0007669"/>
    <property type="project" value="UniProtKB-SubCell"/>
</dbReference>
<proteinExistence type="inferred from homology"/>
<dbReference type="KEGG" id="bxe:Bxe_B0728"/>
<gene>
    <name evidence="3" type="ORF">Bxe_B0728</name>
</gene>
<evidence type="ECO:0000256" key="1">
    <source>
        <dbReference type="RuleBase" id="RU003884"/>
    </source>
</evidence>
<keyword evidence="1" id="KW-0812">Transmembrane</keyword>
<protein>
    <submittedName>
        <fullName evidence="3">Outer membrane fimbrial usher porin</fullName>
    </submittedName>
</protein>
<evidence type="ECO:0000313" key="4">
    <source>
        <dbReference type="Proteomes" id="UP000001817"/>
    </source>
</evidence>
<evidence type="ECO:0000313" key="3">
    <source>
        <dbReference type="EMBL" id="ABE35226.1"/>
    </source>
</evidence>
<dbReference type="eggNOG" id="COG3188">
    <property type="taxonomic scope" value="Bacteria"/>
</dbReference>
<dbReference type="GO" id="GO:0009297">
    <property type="term" value="P:pilus assembly"/>
    <property type="evidence" value="ECO:0007669"/>
    <property type="project" value="InterPro"/>
</dbReference>
<keyword evidence="1" id="KW-0813">Transport</keyword>
<name>Q13L13_PARXL</name>
<dbReference type="STRING" id="266265.Bxe_B0728"/>
<keyword evidence="1" id="KW-0998">Cell outer membrane</keyword>
<dbReference type="Gene3D" id="2.60.40.3110">
    <property type="match status" value="1"/>
</dbReference>
<dbReference type="Proteomes" id="UP000001817">
    <property type="component" value="Chromosome 2"/>
</dbReference>
<keyword evidence="1" id="KW-1029">Fimbrium biogenesis</keyword>
<dbReference type="EMBL" id="CP000271">
    <property type="protein sequence ID" value="ABE35226.1"/>
    <property type="molecule type" value="Genomic_DNA"/>
</dbReference>
<sequence length="725" mass="74891">MRGGVHIVTRGTNIDSVEMAAKRQSEFTRGLSRQARRRTHALMFGALGACVPAAAHAQAVADAGAQFNGQRDDGANAVESEQATVASEHLVNPGADGPSAALGYAFNTFRTSGQGAADTQNYLGFTAGANIGNWQVRERGALQSMTGRGTSYQNIAAYLQRDIPSLKSQLVLGDQFTDGAVFDSIGLRGVRVESIDSAGSAAVAGYAPVVRGVAMSNALVTVTQNGNLLYEATVAPGPFEINDVAATGYGGNLLVTVTEADGSRHSFTVPYTSVVPLLRQASTRFSVAGGVIRDPRIKRHRALVQGTLQHGFNGMVTGYGGAVAADGYLSGLLGVAVGTPIGALSADISAAQADVPQARSTRGTSLRIGYSKFIEQTDTNVSIAAYGYSSGGFLSLRDAMLGRDAAPADSGANGAGRRRNQLQISLNQRLGAAGGTLYVVGSTSDYWNRSGSDMQFQIGYSGALRVADANLNYTVSVSRQRTGLTGPMSNQVFATVSVPLGKAEHAPVLSAGLMHDSRAGWSEQATLAGSAGAADELGYGLYGTHSDRSATGGGNVQYHGPYANFGGSASGGSGYSQVSANIRGSVFARREGITLAGTPEDGTDTVQPKHSAGASEYPGAGASSPGYTAVPHLLPGNVDPIEVGPQRALPDSKVQPSSLEMAPQVNAAVVTHHSADDSIASNVATANQTEGAERLMLFMNAVPMKVYARNSVVSWSDVERGNGHH</sequence>
<accession>Q13L13</accession>
<evidence type="ECO:0000256" key="2">
    <source>
        <dbReference type="SAM" id="MobiDB-lite"/>
    </source>
</evidence>
<comment type="subcellular location">
    <subcellularLocation>
        <location evidence="1">Cell outer membrane</location>
        <topology evidence="1">Multi-pass membrane protein</topology>
    </subcellularLocation>
</comment>
<feature type="region of interest" description="Disordered" evidence="2">
    <location>
        <begin position="596"/>
        <end position="623"/>
    </location>
</feature>
<dbReference type="AlphaFoldDB" id="Q13L13"/>
<keyword evidence="1" id="KW-0472">Membrane</keyword>
<dbReference type="PANTHER" id="PTHR30451:SF20">
    <property type="entry name" value="FIMBRIAE USHER"/>
    <property type="match status" value="1"/>
</dbReference>
<keyword evidence="4" id="KW-1185">Reference proteome</keyword>
<dbReference type="InterPro" id="IPR000015">
    <property type="entry name" value="Fimb_usher"/>
</dbReference>
<dbReference type="PROSITE" id="PS01151">
    <property type="entry name" value="FIMBRIAL_USHER"/>
    <property type="match status" value="1"/>
</dbReference>
<dbReference type="PANTHER" id="PTHR30451">
    <property type="entry name" value="OUTER MEMBRANE USHER PROTEIN"/>
    <property type="match status" value="1"/>
</dbReference>
<dbReference type="InterPro" id="IPR018030">
    <property type="entry name" value="Fimbrial_membr_usher_CS"/>
</dbReference>
<reference evidence="3 4" key="1">
    <citation type="journal article" date="2006" name="Proc. Natl. Acad. Sci. U.S.A.">
        <title>Burkholderia xenovorans LB400 harbors a multi-replicon, 9.73-Mbp genome shaped for versatility.</title>
        <authorList>
            <person name="Chain P.S."/>
            <person name="Denef V.J."/>
            <person name="Konstantinidis K.T."/>
            <person name="Vergez L.M."/>
            <person name="Agullo L."/>
            <person name="Reyes V.L."/>
            <person name="Hauser L."/>
            <person name="Cordova M."/>
            <person name="Gomez L."/>
            <person name="Gonzalez M."/>
            <person name="Land M."/>
            <person name="Lao V."/>
            <person name="Larimer F."/>
            <person name="LiPuma J.J."/>
            <person name="Mahenthiralingam E."/>
            <person name="Malfatti S.A."/>
            <person name="Marx C.J."/>
            <person name="Parnell J.J."/>
            <person name="Ramette A."/>
            <person name="Richardson P."/>
            <person name="Seeger M."/>
            <person name="Smith D."/>
            <person name="Spilker T."/>
            <person name="Sul W.J."/>
            <person name="Tsoi T.V."/>
            <person name="Ulrich L.E."/>
            <person name="Zhulin I.B."/>
            <person name="Tiedje J.M."/>
        </authorList>
    </citation>
    <scope>NUCLEOTIDE SEQUENCE [LARGE SCALE GENOMIC DNA]</scope>
    <source>
        <strain evidence="3 4">LB400</strain>
    </source>
</reference>
<dbReference type="GO" id="GO:0015473">
    <property type="term" value="F:fimbrial usher porin activity"/>
    <property type="evidence" value="ECO:0007669"/>
    <property type="project" value="InterPro"/>
</dbReference>
<comment type="similarity">
    <text evidence="1">Belongs to the fimbrial export usher family.</text>
</comment>
<organism evidence="3 4">
    <name type="scientific">Paraburkholderia xenovorans (strain LB400)</name>
    <dbReference type="NCBI Taxonomy" id="266265"/>
    <lineage>
        <taxon>Bacteria</taxon>
        <taxon>Pseudomonadati</taxon>
        <taxon>Pseudomonadota</taxon>
        <taxon>Betaproteobacteria</taxon>
        <taxon>Burkholderiales</taxon>
        <taxon>Burkholderiaceae</taxon>
        <taxon>Paraburkholderia</taxon>
    </lineage>
</organism>